<accession>A0A4R0RM17</accession>
<name>A0A4R0RM17_9APHY</name>
<evidence type="ECO:0000313" key="2">
    <source>
        <dbReference type="Proteomes" id="UP000292702"/>
    </source>
</evidence>
<evidence type="ECO:0000313" key="1">
    <source>
        <dbReference type="EMBL" id="TCD67045.1"/>
    </source>
</evidence>
<organism evidence="1 2">
    <name type="scientific">Steccherinum ochraceum</name>
    <dbReference type="NCBI Taxonomy" id="92696"/>
    <lineage>
        <taxon>Eukaryota</taxon>
        <taxon>Fungi</taxon>
        <taxon>Dikarya</taxon>
        <taxon>Basidiomycota</taxon>
        <taxon>Agaricomycotina</taxon>
        <taxon>Agaricomycetes</taxon>
        <taxon>Polyporales</taxon>
        <taxon>Steccherinaceae</taxon>
        <taxon>Steccherinum</taxon>
    </lineage>
</organism>
<dbReference type="AlphaFoldDB" id="A0A4R0RM17"/>
<protein>
    <submittedName>
        <fullName evidence="1">Uncharacterized protein</fullName>
    </submittedName>
</protein>
<proteinExistence type="predicted"/>
<sequence>MASPSYWEDHGRRKGVTAETAQVIPLSDIAGLYRWVWCSDADKEWYYKAEQLQDLKTLSKLVFEVTDDNTSEPASVRGCFDIGYMHGTFSKLARVPETKNVYELHGIDLGEDDYTKSLVTPYGNVLKILDAQDDDGNRFLSFEFNTGWQGCRPETGGWMVAKRCTGPRWLRMSDRERFALGMEVDDEELQRRAWQRAGVPAREPVGEEKTRFLSGVYSGTVKRAKIESVNFGFGFDIEKLAEDHPTMKVFAM</sequence>
<reference evidence="1 2" key="1">
    <citation type="submission" date="2018-11" db="EMBL/GenBank/DDBJ databases">
        <title>Genome assembly of Steccherinum ochraceum LE-BIN_3174, the white-rot fungus of the Steccherinaceae family (The Residual Polyporoid clade, Polyporales, Basidiomycota).</title>
        <authorList>
            <person name="Fedorova T.V."/>
            <person name="Glazunova O.A."/>
            <person name="Landesman E.O."/>
            <person name="Moiseenko K.V."/>
            <person name="Psurtseva N.V."/>
            <person name="Savinova O.S."/>
            <person name="Shakhova N.V."/>
            <person name="Tyazhelova T.V."/>
            <person name="Vasina D.V."/>
        </authorList>
    </citation>
    <scope>NUCLEOTIDE SEQUENCE [LARGE SCALE GENOMIC DNA]</scope>
    <source>
        <strain evidence="1 2">LE-BIN_3174</strain>
    </source>
</reference>
<dbReference type="Proteomes" id="UP000292702">
    <property type="component" value="Unassembled WGS sequence"/>
</dbReference>
<gene>
    <name evidence="1" type="ORF">EIP91_000607</name>
</gene>
<dbReference type="EMBL" id="RWJN01000112">
    <property type="protein sequence ID" value="TCD67045.1"/>
    <property type="molecule type" value="Genomic_DNA"/>
</dbReference>
<comment type="caution">
    <text evidence="1">The sequence shown here is derived from an EMBL/GenBank/DDBJ whole genome shotgun (WGS) entry which is preliminary data.</text>
</comment>
<keyword evidence="2" id="KW-1185">Reference proteome</keyword>